<dbReference type="GO" id="GO:0019319">
    <property type="term" value="P:hexose biosynthetic process"/>
    <property type="evidence" value="ECO:0007669"/>
    <property type="project" value="TreeGrafter"/>
</dbReference>
<dbReference type="SUPFAM" id="SSF52540">
    <property type="entry name" value="P-loop containing nucleoside triphosphate hydrolases"/>
    <property type="match status" value="1"/>
</dbReference>
<sequence length="392" mass="46271">MDTSSELLSMDVPRYNPKFKNPCWYEDLTDYDVYSNNKFAEYYHSVKSVFIKLSSHWKKKFAEETNPRRLRCLPYFFIAGQPKCGSTDLYKKLISHPDVGSPPIKECHWWGKNRYGWRSNYTTSLPFSDYIDLFDGVSNDIETRSKGQDISNIITGDASVSTLWDNDEWWRLKENCGHTEPKYTNANYVHHFLPNAKIIIVLRDPVDRLWSDYLYFQKTSKSAEDFHMNAAKAISFHINCTQKYTLTACIYNRTLANLARVRLRIGIYYAYLENWLNIYPRDQFLVIRLEDYAVNTRNIMKNVFRFLKLRDLTKAESDFIIGQPVANSRRKGDKKYGTMNESTRKMLEDFYEPYNKRLALLLNDNRYMWKNKDRTSAGAGNVQESRDPRVRS</sequence>
<dbReference type="PANTHER" id="PTHR15723:SF0">
    <property type="entry name" value="CARBOHYDRATE SULFOTRANSFERASE 15"/>
    <property type="match status" value="1"/>
</dbReference>
<dbReference type="InterPro" id="IPR000863">
    <property type="entry name" value="Sulfotransferase_dom"/>
</dbReference>
<dbReference type="PANTHER" id="PTHR15723">
    <property type="entry name" value="CARBOHYDRATE SULFOTRANSFERASE 15"/>
    <property type="match status" value="1"/>
</dbReference>
<evidence type="ECO:0000313" key="3">
    <source>
        <dbReference type="Proteomes" id="UP001347796"/>
    </source>
</evidence>
<dbReference type="Pfam" id="PF00685">
    <property type="entry name" value="Sulfotransfer_1"/>
    <property type="match status" value="1"/>
</dbReference>
<organism evidence="2 3">
    <name type="scientific">Patella caerulea</name>
    <name type="common">Rayed Mediterranean limpet</name>
    <dbReference type="NCBI Taxonomy" id="87958"/>
    <lineage>
        <taxon>Eukaryota</taxon>
        <taxon>Metazoa</taxon>
        <taxon>Spiralia</taxon>
        <taxon>Lophotrochozoa</taxon>
        <taxon>Mollusca</taxon>
        <taxon>Gastropoda</taxon>
        <taxon>Patellogastropoda</taxon>
        <taxon>Patelloidea</taxon>
        <taxon>Patellidae</taxon>
        <taxon>Patella</taxon>
    </lineage>
</organism>
<dbReference type="AlphaFoldDB" id="A0AAN8PWN0"/>
<evidence type="ECO:0000259" key="1">
    <source>
        <dbReference type="Pfam" id="PF00685"/>
    </source>
</evidence>
<name>A0AAN8PWN0_PATCE</name>
<dbReference type="Proteomes" id="UP001347796">
    <property type="component" value="Unassembled WGS sequence"/>
</dbReference>
<gene>
    <name evidence="2" type="ORF">SNE40_008498</name>
</gene>
<protein>
    <recommendedName>
        <fullName evidence="1">Sulfotransferase domain-containing protein</fullName>
    </recommendedName>
</protein>
<dbReference type="GO" id="GO:0050659">
    <property type="term" value="F:N-acetylgalactosamine 4-sulfate 6-O-sulfotransferase activity"/>
    <property type="evidence" value="ECO:0007669"/>
    <property type="project" value="TreeGrafter"/>
</dbReference>
<accession>A0AAN8PWN0</accession>
<dbReference type="Gene3D" id="3.40.50.300">
    <property type="entry name" value="P-loop containing nucleotide triphosphate hydrolases"/>
    <property type="match status" value="1"/>
</dbReference>
<comment type="caution">
    <text evidence="2">The sequence shown here is derived from an EMBL/GenBank/DDBJ whole genome shotgun (WGS) entry which is preliminary data.</text>
</comment>
<dbReference type="InterPro" id="IPR052654">
    <property type="entry name" value="CS_Sulfotransferase"/>
</dbReference>
<feature type="domain" description="Sulfotransferase" evidence="1">
    <location>
        <begin position="76"/>
        <end position="311"/>
    </location>
</feature>
<proteinExistence type="predicted"/>
<dbReference type="EMBL" id="JAZGQO010000006">
    <property type="protein sequence ID" value="KAK6186463.1"/>
    <property type="molecule type" value="Genomic_DNA"/>
</dbReference>
<evidence type="ECO:0000313" key="2">
    <source>
        <dbReference type="EMBL" id="KAK6186463.1"/>
    </source>
</evidence>
<dbReference type="InterPro" id="IPR027417">
    <property type="entry name" value="P-loop_NTPase"/>
</dbReference>
<reference evidence="2 3" key="1">
    <citation type="submission" date="2024-01" db="EMBL/GenBank/DDBJ databases">
        <title>The genome of the rayed Mediterranean limpet Patella caerulea (Linnaeus, 1758).</title>
        <authorList>
            <person name="Anh-Thu Weber A."/>
            <person name="Halstead-Nussloch G."/>
        </authorList>
    </citation>
    <scope>NUCLEOTIDE SEQUENCE [LARGE SCALE GENOMIC DNA]</scope>
    <source>
        <strain evidence="2">AATW-2023a</strain>
        <tissue evidence="2">Whole specimen</tissue>
    </source>
</reference>
<keyword evidence="3" id="KW-1185">Reference proteome</keyword>